<keyword evidence="2" id="KW-1185">Reference proteome</keyword>
<dbReference type="AlphaFoldDB" id="A0A6G0TXX7"/>
<proteinExistence type="predicted"/>
<organism evidence="1 2">
    <name type="scientific">Aphis glycines</name>
    <name type="common">Soybean aphid</name>
    <dbReference type="NCBI Taxonomy" id="307491"/>
    <lineage>
        <taxon>Eukaryota</taxon>
        <taxon>Metazoa</taxon>
        <taxon>Ecdysozoa</taxon>
        <taxon>Arthropoda</taxon>
        <taxon>Hexapoda</taxon>
        <taxon>Insecta</taxon>
        <taxon>Pterygota</taxon>
        <taxon>Neoptera</taxon>
        <taxon>Paraneoptera</taxon>
        <taxon>Hemiptera</taxon>
        <taxon>Sternorrhyncha</taxon>
        <taxon>Aphidomorpha</taxon>
        <taxon>Aphidoidea</taxon>
        <taxon>Aphididae</taxon>
        <taxon>Aphidini</taxon>
        <taxon>Aphis</taxon>
        <taxon>Aphis</taxon>
    </lineage>
</organism>
<dbReference type="EMBL" id="VYZN01000013">
    <property type="protein sequence ID" value="KAE9540964.1"/>
    <property type="molecule type" value="Genomic_DNA"/>
</dbReference>
<comment type="caution">
    <text evidence="1">The sequence shown here is derived from an EMBL/GenBank/DDBJ whole genome shotgun (WGS) entry which is preliminary data.</text>
</comment>
<evidence type="ECO:0000313" key="2">
    <source>
        <dbReference type="Proteomes" id="UP000475862"/>
    </source>
</evidence>
<sequence>MKSGRGRGGGGRLQTVVVLDEINGISAVQGPASRLVDGRHRRGRILLLAEHPSEVPRHRPGILRRSAHTTLGDGHHTAQRKRMIILQITRTTTGTRQDRDDGATDDGLTLCGQHNSHRVIPRQRGRPRRGPLPPATAIIVLFFLDAASDFDLGLKASKIPLAKISSPDCRLSTPTDPFLVLARAATTAGSNIGAEPPLLQVPD</sequence>
<reference evidence="1 2" key="1">
    <citation type="submission" date="2019-08" db="EMBL/GenBank/DDBJ databases">
        <title>The genome of the soybean aphid Biotype 1, its phylome, world population structure and adaptation to the North American continent.</title>
        <authorList>
            <person name="Giordano R."/>
            <person name="Donthu R.K."/>
            <person name="Hernandez A.G."/>
            <person name="Wright C.L."/>
            <person name="Zimin A.V."/>
        </authorList>
    </citation>
    <scope>NUCLEOTIDE SEQUENCE [LARGE SCALE GENOMIC DNA]</scope>
    <source>
        <tissue evidence="1">Whole aphids</tissue>
    </source>
</reference>
<evidence type="ECO:0000313" key="1">
    <source>
        <dbReference type="EMBL" id="KAE9540964.1"/>
    </source>
</evidence>
<gene>
    <name evidence="1" type="ORF">AGLY_004209</name>
</gene>
<protein>
    <submittedName>
        <fullName evidence="1">Uncharacterized protein</fullName>
    </submittedName>
</protein>
<name>A0A6G0TXX7_APHGL</name>
<dbReference type="Proteomes" id="UP000475862">
    <property type="component" value="Unassembled WGS sequence"/>
</dbReference>
<accession>A0A6G0TXX7</accession>